<sequence>MESRTIGDSTRLNPEKWGGCSRSLYEGYGTDELRNKSEDRSETWNIDLMFRLMTGPSTNFYVGPQEKHYTILKRLFCYFSDYAKVCLESSFKESRENAVRLPDVDPDTFQWLLLWLYTGKIEIHSYYQAERGLEWHEKLSQAWQVSCRVHMLGERLLFDDRLFWRGIQVQLLHVIQKAKYLETVMPLKPELVEEVLSGSAPIRYPNAVSRECCSLRPLMVEQLCTYKFCTTTDFMDWIECFELDGGFAAEIMVYMADVIGWAVKRWAGQTRRPVDVAQKTLKDAEEEGYSQFIMMRPKTCDEVWLALRSIFTSAGCQAVDFRSYSHCFELDGELAAEVLNVMARELLWVVEVWGMEKGEVVDVVAEKEEEERIKELEERIAQNISHIRQYIQRLMPRNWDGVDTGRGI</sequence>
<feature type="coiled-coil region" evidence="1">
    <location>
        <begin position="366"/>
        <end position="393"/>
    </location>
</feature>
<dbReference type="CDD" id="cd18186">
    <property type="entry name" value="BTB_POZ_ZBTB_KLHL-like"/>
    <property type="match status" value="1"/>
</dbReference>
<evidence type="ECO:0000259" key="2">
    <source>
        <dbReference type="PROSITE" id="PS50097"/>
    </source>
</evidence>
<proteinExistence type="predicted"/>
<dbReference type="PROSITE" id="PS50097">
    <property type="entry name" value="BTB"/>
    <property type="match status" value="1"/>
</dbReference>
<dbReference type="InterPro" id="IPR011333">
    <property type="entry name" value="SKP1/BTB/POZ_sf"/>
</dbReference>
<dbReference type="PANTHER" id="PTHR47843">
    <property type="entry name" value="BTB DOMAIN-CONTAINING PROTEIN-RELATED"/>
    <property type="match status" value="1"/>
</dbReference>
<dbReference type="Pfam" id="PF00651">
    <property type="entry name" value="BTB"/>
    <property type="match status" value="1"/>
</dbReference>
<keyword evidence="1" id="KW-0175">Coiled coil</keyword>
<comment type="caution">
    <text evidence="3">The sequence shown here is derived from an EMBL/GenBank/DDBJ whole genome shotgun (WGS) entry which is preliminary data.</text>
</comment>
<dbReference type="OrthoDB" id="194443at2759"/>
<dbReference type="EMBL" id="CAJPDT010000141">
    <property type="protein sequence ID" value="CAF9941107.1"/>
    <property type="molecule type" value="Genomic_DNA"/>
</dbReference>
<evidence type="ECO:0000313" key="3">
    <source>
        <dbReference type="EMBL" id="CAF9941107.1"/>
    </source>
</evidence>
<evidence type="ECO:0000256" key="1">
    <source>
        <dbReference type="SAM" id="Coils"/>
    </source>
</evidence>
<evidence type="ECO:0000313" key="4">
    <source>
        <dbReference type="Proteomes" id="UP000664534"/>
    </source>
</evidence>
<dbReference type="AlphaFoldDB" id="A0A8H3J5I2"/>
<dbReference type="PANTHER" id="PTHR47843:SF2">
    <property type="entry name" value="BTB DOMAIN-CONTAINING PROTEIN"/>
    <property type="match status" value="1"/>
</dbReference>
<keyword evidence="4" id="KW-1185">Reference proteome</keyword>
<feature type="domain" description="BTB" evidence="2">
    <location>
        <begin position="56"/>
        <end position="125"/>
    </location>
</feature>
<accession>A0A8H3J5I2</accession>
<organism evidence="3 4">
    <name type="scientific">Imshaugia aleurites</name>
    <dbReference type="NCBI Taxonomy" id="172621"/>
    <lineage>
        <taxon>Eukaryota</taxon>
        <taxon>Fungi</taxon>
        <taxon>Dikarya</taxon>
        <taxon>Ascomycota</taxon>
        <taxon>Pezizomycotina</taxon>
        <taxon>Lecanoromycetes</taxon>
        <taxon>OSLEUM clade</taxon>
        <taxon>Lecanoromycetidae</taxon>
        <taxon>Lecanorales</taxon>
        <taxon>Lecanorineae</taxon>
        <taxon>Parmeliaceae</taxon>
        <taxon>Imshaugia</taxon>
    </lineage>
</organism>
<dbReference type="Gene3D" id="3.30.710.10">
    <property type="entry name" value="Potassium Channel Kv1.1, Chain A"/>
    <property type="match status" value="1"/>
</dbReference>
<dbReference type="Proteomes" id="UP000664534">
    <property type="component" value="Unassembled WGS sequence"/>
</dbReference>
<dbReference type="InterPro" id="IPR000210">
    <property type="entry name" value="BTB/POZ_dom"/>
</dbReference>
<name>A0A8H3J5I2_9LECA</name>
<dbReference type="SUPFAM" id="SSF54695">
    <property type="entry name" value="POZ domain"/>
    <property type="match status" value="1"/>
</dbReference>
<protein>
    <recommendedName>
        <fullName evidence="2">BTB domain-containing protein</fullName>
    </recommendedName>
</protein>
<reference evidence="3" key="1">
    <citation type="submission" date="2021-03" db="EMBL/GenBank/DDBJ databases">
        <authorList>
            <person name="Tagirdzhanova G."/>
        </authorList>
    </citation>
    <scope>NUCLEOTIDE SEQUENCE</scope>
</reference>
<gene>
    <name evidence="3" type="ORF">IMSHALPRED_002427</name>
</gene>